<dbReference type="InterPro" id="IPR007607">
    <property type="entry name" value="BacA/B"/>
</dbReference>
<dbReference type="Pfam" id="PF04519">
    <property type="entry name" value="Bactofilin"/>
    <property type="match status" value="1"/>
</dbReference>
<feature type="region of interest" description="Disordered" evidence="2">
    <location>
        <begin position="1"/>
        <end position="27"/>
    </location>
</feature>
<organism evidence="3 4">
    <name type="scientific">Flavihumibacter stibioxidans</name>
    <dbReference type="NCBI Taxonomy" id="1834163"/>
    <lineage>
        <taxon>Bacteria</taxon>
        <taxon>Pseudomonadati</taxon>
        <taxon>Bacteroidota</taxon>
        <taxon>Chitinophagia</taxon>
        <taxon>Chitinophagales</taxon>
        <taxon>Chitinophagaceae</taxon>
        <taxon>Flavihumibacter</taxon>
    </lineage>
</organism>
<dbReference type="PANTHER" id="PTHR35024">
    <property type="entry name" value="HYPOTHETICAL CYTOSOLIC PROTEIN"/>
    <property type="match status" value="1"/>
</dbReference>
<gene>
    <name evidence="3" type="ORF">BC349_14010</name>
</gene>
<dbReference type="PANTHER" id="PTHR35024:SF4">
    <property type="entry name" value="POLYMER-FORMING CYTOSKELETAL PROTEIN"/>
    <property type="match status" value="1"/>
</dbReference>
<sequence length="140" mass="14211">MFNGKSKSEAASEVSSSNSTSLIGNGTTLKGDISSNGDLRIDGKLIGNVHSTAKVVIGANGIVEGDIHGVQADIMGKVTGTIRVKELLQLKASGVVNGNIHAGKLQIEPAATFNGGCHMGADATPAATNINEKQKDTKAA</sequence>
<protein>
    <submittedName>
        <fullName evidence="3">Cell shape determination protein CcmA</fullName>
    </submittedName>
</protein>
<accession>A0ABR7MB34</accession>
<keyword evidence="4" id="KW-1185">Reference proteome</keyword>
<evidence type="ECO:0000256" key="2">
    <source>
        <dbReference type="SAM" id="MobiDB-lite"/>
    </source>
</evidence>
<comment type="similarity">
    <text evidence="1">Belongs to the bactofilin family.</text>
</comment>
<dbReference type="RefSeq" id="WP_187257492.1">
    <property type="nucleotide sequence ID" value="NZ_JBHULF010000006.1"/>
</dbReference>
<comment type="caution">
    <text evidence="3">The sequence shown here is derived from an EMBL/GenBank/DDBJ whole genome shotgun (WGS) entry which is preliminary data.</text>
</comment>
<dbReference type="Proteomes" id="UP000765802">
    <property type="component" value="Unassembled WGS sequence"/>
</dbReference>
<name>A0ABR7MB34_9BACT</name>
<dbReference type="EMBL" id="MBUA01000027">
    <property type="protein sequence ID" value="MBC6492172.1"/>
    <property type="molecule type" value="Genomic_DNA"/>
</dbReference>
<reference evidence="3 4" key="1">
    <citation type="submission" date="2016-07" db="EMBL/GenBank/DDBJ databases">
        <title>Genome analysis of Flavihumibacter stibioxidans YS-17.</title>
        <authorList>
            <person name="Shi K."/>
            <person name="Han Y."/>
            <person name="Wang G."/>
        </authorList>
    </citation>
    <scope>NUCLEOTIDE SEQUENCE [LARGE SCALE GENOMIC DNA]</scope>
    <source>
        <strain evidence="3 4">YS-17</strain>
    </source>
</reference>
<evidence type="ECO:0000313" key="4">
    <source>
        <dbReference type="Proteomes" id="UP000765802"/>
    </source>
</evidence>
<proteinExistence type="inferred from homology"/>
<feature type="compositionally biased region" description="Low complexity" evidence="2">
    <location>
        <begin position="11"/>
        <end position="21"/>
    </location>
</feature>
<evidence type="ECO:0000313" key="3">
    <source>
        <dbReference type="EMBL" id="MBC6492172.1"/>
    </source>
</evidence>
<feature type="compositionally biased region" description="Basic and acidic residues" evidence="2">
    <location>
        <begin position="1"/>
        <end position="10"/>
    </location>
</feature>
<evidence type="ECO:0000256" key="1">
    <source>
        <dbReference type="ARBA" id="ARBA00044755"/>
    </source>
</evidence>